<feature type="domain" description="NAD(P)-binding" evidence="1">
    <location>
        <begin position="8"/>
        <end position="201"/>
    </location>
</feature>
<dbReference type="SUPFAM" id="SSF51735">
    <property type="entry name" value="NAD(P)-binding Rossmann-fold domains"/>
    <property type="match status" value="1"/>
</dbReference>
<evidence type="ECO:0000313" key="3">
    <source>
        <dbReference type="Proteomes" id="UP000555728"/>
    </source>
</evidence>
<comment type="caution">
    <text evidence="2">The sequence shown here is derived from an EMBL/GenBank/DDBJ whole genome shotgun (WGS) entry which is preliminary data.</text>
</comment>
<dbReference type="RefSeq" id="WP_184431000.1">
    <property type="nucleotide sequence ID" value="NZ_JACIGI010000002.1"/>
</dbReference>
<keyword evidence="3" id="KW-1185">Reference proteome</keyword>
<dbReference type="PANTHER" id="PTHR15020:SF50">
    <property type="entry name" value="UPF0659 PROTEIN YMR090W"/>
    <property type="match status" value="1"/>
</dbReference>
<dbReference type="Gene3D" id="3.40.50.720">
    <property type="entry name" value="NAD(P)-binding Rossmann-like Domain"/>
    <property type="match status" value="1"/>
</dbReference>
<dbReference type="InterPro" id="IPR016040">
    <property type="entry name" value="NAD(P)-bd_dom"/>
</dbReference>
<evidence type="ECO:0000313" key="2">
    <source>
        <dbReference type="EMBL" id="MBB4284513.1"/>
    </source>
</evidence>
<dbReference type="Pfam" id="PF13460">
    <property type="entry name" value="NAD_binding_10"/>
    <property type="match status" value="1"/>
</dbReference>
<dbReference type="AlphaFoldDB" id="A0A7W6RWG4"/>
<dbReference type="PANTHER" id="PTHR15020">
    <property type="entry name" value="FLAVIN REDUCTASE-RELATED"/>
    <property type="match status" value="1"/>
</dbReference>
<evidence type="ECO:0000259" key="1">
    <source>
        <dbReference type="Pfam" id="PF13460"/>
    </source>
</evidence>
<dbReference type="CDD" id="cd05244">
    <property type="entry name" value="BVR-B_like_SDR_a"/>
    <property type="match status" value="1"/>
</dbReference>
<reference evidence="2 3" key="1">
    <citation type="submission" date="2020-08" db="EMBL/GenBank/DDBJ databases">
        <title>Genome sequencing of Purple Non-Sulfur Bacteria from various extreme environments.</title>
        <authorList>
            <person name="Mayer M."/>
        </authorList>
    </citation>
    <scope>NUCLEOTIDE SEQUENCE [LARGE SCALE GENOMIC DNA]</scope>
    <source>
        <strain evidence="2 3">JA135</strain>
    </source>
</reference>
<name>A0A7W6RWG4_9PROT</name>
<gene>
    <name evidence="2" type="ORF">GGD88_000220</name>
</gene>
<sequence length="213" mass="23320">MAHVLVIGGSRGIGLEAVRQALEAGHRVRVLARTARRIPVRHPNLETMAGDALDPVTLRRALDGVDAVILALGIAAGPGMVLRPVTLFSRATRLLLPAMREAGVPRLICVTGFGAGDSRDRGGCLHRLAFAVFLKRAYDDKDIQEQLIRDSDREWVIARPGILTDGRRTGRYRVMVEPETWRLGTISRADVADFLVRQIDQDRYIGTTPALAG</sequence>
<proteinExistence type="predicted"/>
<protein>
    <submittedName>
        <fullName evidence="2">Uncharacterized protein YbjT (DUF2867 family)</fullName>
    </submittedName>
</protein>
<organism evidence="2 3">
    <name type="scientific">Roseospira goensis</name>
    <dbReference type="NCBI Taxonomy" id="391922"/>
    <lineage>
        <taxon>Bacteria</taxon>
        <taxon>Pseudomonadati</taxon>
        <taxon>Pseudomonadota</taxon>
        <taxon>Alphaproteobacteria</taxon>
        <taxon>Rhodospirillales</taxon>
        <taxon>Rhodospirillaceae</taxon>
        <taxon>Roseospira</taxon>
    </lineage>
</organism>
<accession>A0A7W6RWG4</accession>
<dbReference type="Proteomes" id="UP000555728">
    <property type="component" value="Unassembled WGS sequence"/>
</dbReference>
<dbReference type="EMBL" id="JACIGI010000002">
    <property type="protein sequence ID" value="MBB4284513.1"/>
    <property type="molecule type" value="Genomic_DNA"/>
</dbReference>
<dbReference type="InterPro" id="IPR036291">
    <property type="entry name" value="NAD(P)-bd_dom_sf"/>
</dbReference>